<evidence type="ECO:0000313" key="14">
    <source>
        <dbReference type="EMBL" id="NXR06369.1"/>
    </source>
</evidence>
<dbReference type="PANTHER" id="PTHR48018">
    <property type="entry name" value="OLFACTORY RECEPTOR"/>
    <property type="match status" value="1"/>
</dbReference>
<feature type="signal peptide" evidence="12">
    <location>
        <begin position="1"/>
        <end position="18"/>
    </location>
</feature>
<evidence type="ECO:0000256" key="7">
    <source>
        <dbReference type="ARBA" id="ARBA00023040"/>
    </source>
</evidence>
<evidence type="ECO:0000256" key="5">
    <source>
        <dbReference type="ARBA" id="ARBA00022692"/>
    </source>
</evidence>
<evidence type="ECO:0000256" key="4">
    <source>
        <dbReference type="ARBA" id="ARBA00022475"/>
    </source>
</evidence>
<keyword evidence="11" id="KW-0807">Transducer</keyword>
<dbReference type="InterPro" id="IPR017452">
    <property type="entry name" value="GPCR_Rhodpsn_7TM"/>
</dbReference>
<keyword evidence="4" id="KW-1003">Cell membrane</keyword>
<keyword evidence="9" id="KW-0675">Receptor</keyword>
<keyword evidence="5" id="KW-0812">Transmembrane</keyword>
<dbReference type="GO" id="GO:0004930">
    <property type="term" value="F:G protein-coupled receptor activity"/>
    <property type="evidence" value="ECO:0007669"/>
    <property type="project" value="UniProtKB-KW"/>
</dbReference>
<dbReference type="FunFam" id="1.10.1220.70:FF:000001">
    <property type="entry name" value="Olfactory receptor"/>
    <property type="match status" value="1"/>
</dbReference>
<proteinExistence type="inferred from homology"/>
<evidence type="ECO:0000256" key="3">
    <source>
        <dbReference type="ARBA" id="ARBA00010663"/>
    </source>
</evidence>
<organism evidence="14 15">
    <name type="scientific">Semnornis frantzii</name>
    <dbReference type="NCBI Taxonomy" id="91796"/>
    <lineage>
        <taxon>Eukaryota</taxon>
        <taxon>Metazoa</taxon>
        <taxon>Chordata</taxon>
        <taxon>Craniata</taxon>
        <taxon>Vertebrata</taxon>
        <taxon>Euteleostomi</taxon>
        <taxon>Archelosauria</taxon>
        <taxon>Archosauria</taxon>
        <taxon>Dinosauria</taxon>
        <taxon>Saurischia</taxon>
        <taxon>Theropoda</taxon>
        <taxon>Coelurosauria</taxon>
        <taxon>Aves</taxon>
        <taxon>Neognathae</taxon>
        <taxon>Neoaves</taxon>
        <taxon>Telluraves</taxon>
        <taxon>Coraciimorphae</taxon>
        <taxon>Piciformes</taxon>
        <taxon>Ramphastidae</taxon>
        <taxon>Semnornis</taxon>
    </lineage>
</organism>
<dbReference type="GO" id="GO:0004984">
    <property type="term" value="F:olfactory receptor activity"/>
    <property type="evidence" value="ECO:0007669"/>
    <property type="project" value="InterPro"/>
</dbReference>
<name>A0A7L2I472_9PICI</name>
<dbReference type="SUPFAM" id="SSF81321">
    <property type="entry name" value="Family A G protein-coupled receptor-like"/>
    <property type="match status" value="1"/>
</dbReference>
<comment type="caution">
    <text evidence="14">The sequence shown here is derived from an EMBL/GenBank/DDBJ whole genome shotgun (WGS) entry which is preliminary data.</text>
</comment>
<keyword evidence="12" id="KW-0732">Signal</keyword>
<evidence type="ECO:0000256" key="1">
    <source>
        <dbReference type="ARBA" id="ARBA00002936"/>
    </source>
</evidence>
<dbReference type="PROSITE" id="PS50262">
    <property type="entry name" value="G_PROTEIN_RECEP_F1_2"/>
    <property type="match status" value="1"/>
</dbReference>
<protein>
    <submittedName>
        <fullName evidence="14">OR8U8 protein</fullName>
    </submittedName>
</protein>
<feature type="non-terminal residue" evidence="14">
    <location>
        <position position="1"/>
    </location>
</feature>
<comment type="subcellular location">
    <subcellularLocation>
        <location evidence="2">Cell membrane</location>
        <topology evidence="2">Multi-pass membrane protein</topology>
    </subcellularLocation>
</comment>
<dbReference type="Gene3D" id="1.20.1070.10">
    <property type="entry name" value="Rhodopsin 7-helix transmembrane proteins"/>
    <property type="match status" value="1"/>
</dbReference>
<gene>
    <name evidence="14" type="primary">Or8u8</name>
    <name evidence="14" type="ORF">SEMFRA_R00361</name>
</gene>
<feature type="non-terminal residue" evidence="14">
    <location>
        <position position="84"/>
    </location>
</feature>
<dbReference type="Proteomes" id="UP000536381">
    <property type="component" value="Unassembled WGS sequence"/>
</dbReference>
<accession>A0A7L2I472</accession>
<evidence type="ECO:0000256" key="9">
    <source>
        <dbReference type="ARBA" id="ARBA00023170"/>
    </source>
</evidence>
<dbReference type="InterPro" id="IPR000725">
    <property type="entry name" value="Olfact_rcpt"/>
</dbReference>
<dbReference type="AlphaFoldDB" id="A0A7L2I472"/>
<comment type="function">
    <text evidence="1">Odorant receptor.</text>
</comment>
<evidence type="ECO:0000256" key="6">
    <source>
        <dbReference type="ARBA" id="ARBA00022989"/>
    </source>
</evidence>
<evidence type="ECO:0000259" key="13">
    <source>
        <dbReference type="PROSITE" id="PS50262"/>
    </source>
</evidence>
<feature type="chain" id="PRO_5029812774" evidence="12">
    <location>
        <begin position="19"/>
        <end position="84"/>
    </location>
</feature>
<dbReference type="Pfam" id="PF13853">
    <property type="entry name" value="7tm_4"/>
    <property type="match status" value="1"/>
</dbReference>
<reference evidence="14 15" key="1">
    <citation type="submission" date="2019-09" db="EMBL/GenBank/DDBJ databases">
        <title>Bird 10,000 Genomes (B10K) Project - Family phase.</title>
        <authorList>
            <person name="Zhang G."/>
        </authorList>
    </citation>
    <scope>NUCLEOTIDE SEQUENCE [LARGE SCALE GENOMIC DNA]</scope>
    <source>
        <strain evidence="14">B10K-DU-001-42</strain>
        <tissue evidence="14">Muscle</tissue>
    </source>
</reference>
<evidence type="ECO:0000256" key="10">
    <source>
        <dbReference type="ARBA" id="ARBA00023180"/>
    </source>
</evidence>
<keyword evidence="15" id="KW-1185">Reference proteome</keyword>
<dbReference type="OrthoDB" id="9975554at2759"/>
<dbReference type="EMBL" id="VWYK01009487">
    <property type="protein sequence ID" value="NXR06369.1"/>
    <property type="molecule type" value="Genomic_DNA"/>
</dbReference>
<evidence type="ECO:0000256" key="12">
    <source>
        <dbReference type="SAM" id="SignalP"/>
    </source>
</evidence>
<evidence type="ECO:0000313" key="15">
    <source>
        <dbReference type="Proteomes" id="UP000536381"/>
    </source>
</evidence>
<dbReference type="PRINTS" id="PR00245">
    <property type="entry name" value="OLFACTORYR"/>
</dbReference>
<keyword evidence="7" id="KW-0297">G-protein coupled receptor</keyword>
<comment type="similarity">
    <text evidence="3">Belongs to the G-protein coupled receptor 1 family.</text>
</comment>
<feature type="domain" description="G-protein coupled receptors family 1 profile" evidence="13">
    <location>
        <begin position="1"/>
        <end position="76"/>
    </location>
</feature>
<keyword evidence="6" id="KW-1133">Transmembrane helix</keyword>
<evidence type="ECO:0000256" key="8">
    <source>
        <dbReference type="ARBA" id="ARBA00023136"/>
    </source>
</evidence>
<keyword evidence="10" id="KW-0325">Glycoprotein</keyword>
<dbReference type="GO" id="GO:0005886">
    <property type="term" value="C:plasma membrane"/>
    <property type="evidence" value="ECO:0007669"/>
    <property type="project" value="UniProtKB-SubCell"/>
</dbReference>
<evidence type="ECO:0000256" key="2">
    <source>
        <dbReference type="ARBA" id="ARBA00004651"/>
    </source>
</evidence>
<sequence>ILLPYISLLFTVLRMSSAQSRSRAFQTCTSHLVALSLFYRMLFSMYLQPLSSHGRLHKVVSIFYTVLTPMLNPFIYSLRNREVK</sequence>
<evidence type="ECO:0000256" key="11">
    <source>
        <dbReference type="ARBA" id="ARBA00023224"/>
    </source>
</evidence>
<keyword evidence="8" id="KW-0472">Membrane</keyword>